<evidence type="ECO:0000313" key="1">
    <source>
        <dbReference type="EMBL" id="JAG91656.1"/>
    </source>
</evidence>
<accession>A0A0C9RVT8</accession>
<dbReference type="AlphaFoldDB" id="A0A0C9RVT8"/>
<dbReference type="EMBL" id="GBZX01001084">
    <property type="protein sequence ID" value="JAG91656.1"/>
    <property type="molecule type" value="mRNA"/>
</dbReference>
<sequence length="101" mass="11572">MWLSIHYRRLSRLFLKIFFRHTSTAGGSLTLKMLVCFGNVPYTKPVLYSWLFHSTEARDTRMPACCQGMTGNACIFKPFQALPDDLFFHARLFGAASDLEC</sequence>
<reference evidence="1" key="1">
    <citation type="journal article" date="2015" name="PLoS ONE">
        <title>An Insight into the Sialome of the Lone Star Tick, Amblyomma americanum, with a Glimpse on Its Time Dependent Gene Expression.</title>
        <authorList>
            <person name="Karim S."/>
            <person name="Ribeiro J.M."/>
        </authorList>
    </citation>
    <scope>NUCLEOTIDE SEQUENCE</scope>
    <source>
        <tissue evidence="1">Salivary gland</tissue>
    </source>
</reference>
<organism evidence="1">
    <name type="scientific">Amblyomma americanum</name>
    <name type="common">Lone star tick</name>
    <dbReference type="NCBI Taxonomy" id="6943"/>
    <lineage>
        <taxon>Eukaryota</taxon>
        <taxon>Metazoa</taxon>
        <taxon>Ecdysozoa</taxon>
        <taxon>Arthropoda</taxon>
        <taxon>Chelicerata</taxon>
        <taxon>Arachnida</taxon>
        <taxon>Acari</taxon>
        <taxon>Parasitiformes</taxon>
        <taxon>Ixodida</taxon>
        <taxon>Ixodoidea</taxon>
        <taxon>Ixodidae</taxon>
        <taxon>Amblyomminae</taxon>
        <taxon>Amblyomma</taxon>
    </lineage>
</organism>
<name>A0A0C9RVT8_AMBAM</name>
<proteinExistence type="evidence at transcript level"/>
<protein>
    <submittedName>
        <fullName evidence="1">Putative secreted protein</fullName>
    </submittedName>
</protein>